<evidence type="ECO:0000256" key="9">
    <source>
        <dbReference type="PROSITE-ProRule" id="PRU00027"/>
    </source>
</evidence>
<dbReference type="InterPro" id="IPR052035">
    <property type="entry name" value="ZnF_BED_domain_contain"/>
</dbReference>
<evidence type="ECO:0000256" key="1">
    <source>
        <dbReference type="ARBA" id="ARBA00004123"/>
    </source>
</evidence>
<dbReference type="OMA" id="KAMCCIC"/>
<reference evidence="13" key="1">
    <citation type="journal article" date="2015" name="Genome Announc.">
        <title>Genome sequence of the AIDS-associated pathogen Penicillium marneffei (ATCC18224) and its near taxonomic relative Talaromyces stipitatus (ATCC10500).</title>
        <authorList>
            <person name="Nierman W.C."/>
            <person name="Fedorova-Abrams N.D."/>
            <person name="Andrianopoulos A."/>
        </authorList>
    </citation>
    <scope>NUCLEOTIDE SEQUENCE [LARGE SCALE GENOMIC DNA]</scope>
    <source>
        <strain evidence="13">ATCC 10500 / CBS 375.48 / QM 6759 / NRRL 1006</strain>
    </source>
</reference>
<feature type="region of interest" description="Disordered" evidence="10">
    <location>
        <begin position="813"/>
        <end position="876"/>
    </location>
</feature>
<evidence type="ECO:0000313" key="13">
    <source>
        <dbReference type="Proteomes" id="UP000001745"/>
    </source>
</evidence>
<feature type="region of interest" description="Disordered" evidence="10">
    <location>
        <begin position="753"/>
        <end position="799"/>
    </location>
</feature>
<dbReference type="Pfam" id="PF05699">
    <property type="entry name" value="Dimer_Tnp_hAT"/>
    <property type="match status" value="1"/>
</dbReference>
<dbReference type="PROSITE" id="PS50808">
    <property type="entry name" value="ZF_BED"/>
    <property type="match status" value="1"/>
</dbReference>
<evidence type="ECO:0000259" key="11">
    <source>
        <dbReference type="PROSITE" id="PS50808"/>
    </source>
</evidence>
<dbReference type="OrthoDB" id="2677621at2759"/>
<dbReference type="InterPro" id="IPR003656">
    <property type="entry name" value="Znf_BED"/>
</dbReference>
<proteinExistence type="predicted"/>
<dbReference type="eggNOG" id="KOG1121">
    <property type="taxonomic scope" value="Eukaryota"/>
</dbReference>
<evidence type="ECO:0000256" key="4">
    <source>
        <dbReference type="ARBA" id="ARBA00022833"/>
    </source>
</evidence>
<dbReference type="GO" id="GO:0008270">
    <property type="term" value="F:zinc ion binding"/>
    <property type="evidence" value="ECO:0007669"/>
    <property type="project" value="UniProtKB-KW"/>
</dbReference>
<dbReference type="VEuPathDB" id="FungiDB:TSTA_010870"/>
<dbReference type="GeneID" id="8109860"/>
<keyword evidence="13" id="KW-1185">Reference proteome</keyword>
<dbReference type="InParanoid" id="B8MHJ0"/>
<feature type="compositionally biased region" description="Acidic residues" evidence="10">
    <location>
        <begin position="783"/>
        <end position="797"/>
    </location>
</feature>
<evidence type="ECO:0000256" key="5">
    <source>
        <dbReference type="ARBA" id="ARBA00023015"/>
    </source>
</evidence>
<organism evidence="12 13">
    <name type="scientific">Talaromyces stipitatus (strain ATCC 10500 / CBS 375.48 / QM 6759 / NRRL 1006)</name>
    <name type="common">Penicillium stipitatum</name>
    <dbReference type="NCBI Taxonomy" id="441959"/>
    <lineage>
        <taxon>Eukaryota</taxon>
        <taxon>Fungi</taxon>
        <taxon>Dikarya</taxon>
        <taxon>Ascomycota</taxon>
        <taxon>Pezizomycotina</taxon>
        <taxon>Eurotiomycetes</taxon>
        <taxon>Eurotiomycetidae</taxon>
        <taxon>Eurotiales</taxon>
        <taxon>Trichocomaceae</taxon>
        <taxon>Talaromyces</taxon>
        <taxon>Talaromyces sect. Talaromyces</taxon>
    </lineage>
</organism>
<accession>B8MHJ0</accession>
<evidence type="ECO:0000256" key="3">
    <source>
        <dbReference type="ARBA" id="ARBA00022771"/>
    </source>
</evidence>
<evidence type="ECO:0000256" key="2">
    <source>
        <dbReference type="ARBA" id="ARBA00022723"/>
    </source>
</evidence>
<dbReference type="InterPro" id="IPR008906">
    <property type="entry name" value="HATC_C_dom"/>
</dbReference>
<sequence length="876" mass="100860">MSQLSRFSDAGPSSFLGSDIPDDFTSYSTTTPATSLAQDQPAISFESFLSTTDTGPPIPESLQLVGPDRRKSWVLWSEMNKDDFISWWMGTQFPKCYPNKKINWEAKKQSSCWNNYDQVANHLTGDPQVMCKRCGKTLPHPQKTSNGTNSMKRHLSGAKCVKAAFDTTRQQNIQESLQFATIKVFNDEDWTQTQIELIANSHLPFQFLAHKGLVNLIQYARLAPTMPNLLSPTTARRQLGLQVKRRQAEILSHLPPGAKISVALDCWTSPFQQAFMAITGYFIDKNWQYREILLGFEPLYDRHTGINLSAVLLETLQQHDLVDRVLALTTDNASNNKTLLRAFNDAIESPDIPEELRLVRIPCLAHVIQLSLKDLLCLMKVNPKNDNPDRAWSDEEAERLRQIRREKGISYTLAKIRGLAVFINASPQRRTAFLGLQAKEPKLVPIQDVRTRWNSTFLMLRRAKRLQAIFDRYCIEHNHTQFRLNAEEWRQVDYLICITHPFYQWTTALSKVKDVTVHNIFRVYNLLFDHFESSMRQLRRKRVPWKQEMLTALDAGMEKLKAYYNDTQEIHGNLYAIGTILAPQYKLQFFSTSEWADNDFEWRQTYHDFLKDYLEHYSKDQSQSQVSLLNTSSASRVDEIERLFDCGSRRMTQTPAKATTNELQEYLDSGTVKKKPCDFWKEMEDEYPTLARVARDIFSIPATGAGVERLFNSARDICHYRRGSLNSTTIQDLMMFRCISKFDIKVEDDREDIDIPLEDRQQKDEAREAELQDIVPDPISDHEESDSEENDGEENNGEEVIQLTEVVEEATTVSNPTMINKKGNALPQPSKRALGKRRMISVEEHTDDEALPGTGDRASRRVRARLGRKDDGFDYY</sequence>
<dbReference type="PANTHER" id="PTHR46481:SF10">
    <property type="entry name" value="ZINC FINGER BED DOMAIN-CONTAINING PROTEIN 39"/>
    <property type="match status" value="1"/>
</dbReference>
<dbReference type="GO" id="GO:0046983">
    <property type="term" value="F:protein dimerization activity"/>
    <property type="evidence" value="ECO:0007669"/>
    <property type="project" value="InterPro"/>
</dbReference>
<keyword evidence="4" id="KW-0862">Zinc</keyword>
<dbReference type="PhylomeDB" id="B8MHJ0"/>
<dbReference type="AlphaFoldDB" id="B8MHJ0"/>
<feature type="domain" description="BED-type" evidence="11">
    <location>
        <begin position="107"/>
        <end position="167"/>
    </location>
</feature>
<dbReference type="EMBL" id="EQ962656">
    <property type="protein sequence ID" value="EED15971.1"/>
    <property type="molecule type" value="Genomic_DNA"/>
</dbReference>
<feature type="compositionally biased region" description="Basic and acidic residues" evidence="10">
    <location>
        <begin position="867"/>
        <end position="876"/>
    </location>
</feature>
<dbReference type="Proteomes" id="UP000001745">
    <property type="component" value="Unassembled WGS sequence"/>
</dbReference>
<keyword evidence="5" id="KW-0805">Transcription regulation</keyword>
<keyword evidence="3 9" id="KW-0863">Zinc-finger</keyword>
<protein>
    <recommendedName>
        <fullName evidence="11">BED-type domain-containing protein</fullName>
    </recommendedName>
</protein>
<evidence type="ECO:0000256" key="6">
    <source>
        <dbReference type="ARBA" id="ARBA00023125"/>
    </source>
</evidence>
<evidence type="ECO:0000256" key="8">
    <source>
        <dbReference type="ARBA" id="ARBA00023242"/>
    </source>
</evidence>
<gene>
    <name evidence="12" type="ORF">TSTA_010870</name>
</gene>
<evidence type="ECO:0000313" key="12">
    <source>
        <dbReference type="EMBL" id="EED15971.1"/>
    </source>
</evidence>
<evidence type="ECO:0000256" key="7">
    <source>
        <dbReference type="ARBA" id="ARBA00023163"/>
    </source>
</evidence>
<dbReference type="GO" id="GO:0003677">
    <property type="term" value="F:DNA binding"/>
    <property type="evidence" value="ECO:0007669"/>
    <property type="project" value="UniProtKB-KW"/>
</dbReference>
<dbReference type="SUPFAM" id="SSF53098">
    <property type="entry name" value="Ribonuclease H-like"/>
    <property type="match status" value="1"/>
</dbReference>
<dbReference type="InterPro" id="IPR012337">
    <property type="entry name" value="RNaseH-like_sf"/>
</dbReference>
<evidence type="ECO:0000256" key="10">
    <source>
        <dbReference type="SAM" id="MobiDB-lite"/>
    </source>
</evidence>
<keyword evidence="8" id="KW-0539">Nucleus</keyword>
<comment type="subcellular location">
    <subcellularLocation>
        <location evidence="1">Nucleus</location>
    </subcellularLocation>
</comment>
<keyword evidence="7" id="KW-0804">Transcription</keyword>
<dbReference type="PANTHER" id="PTHR46481">
    <property type="entry name" value="ZINC FINGER BED DOMAIN-CONTAINING PROTEIN 4"/>
    <property type="match status" value="1"/>
</dbReference>
<dbReference type="RefSeq" id="XP_002483205.1">
    <property type="nucleotide sequence ID" value="XM_002483160.1"/>
</dbReference>
<keyword evidence="2" id="KW-0479">Metal-binding</keyword>
<dbReference type="GO" id="GO:0005634">
    <property type="term" value="C:nucleus"/>
    <property type="evidence" value="ECO:0007669"/>
    <property type="project" value="UniProtKB-SubCell"/>
</dbReference>
<keyword evidence="6" id="KW-0238">DNA-binding</keyword>
<name>B8MHJ0_TALSN</name>
<dbReference type="HOGENOM" id="CLU_017134_0_0_1"/>
<feature type="compositionally biased region" description="Basic and acidic residues" evidence="10">
    <location>
        <begin position="757"/>
        <end position="770"/>
    </location>
</feature>